<dbReference type="RefSeq" id="WP_263337917.1">
    <property type="nucleotide sequence ID" value="NZ_JAGSYH010000004.1"/>
</dbReference>
<dbReference type="EMBL" id="JBHSPH010000002">
    <property type="protein sequence ID" value="MFC5861984.1"/>
    <property type="molecule type" value="Genomic_DNA"/>
</dbReference>
<gene>
    <name evidence="1" type="ORF">ACFPT7_06745</name>
</gene>
<dbReference type="Proteomes" id="UP001596091">
    <property type="component" value="Unassembled WGS sequence"/>
</dbReference>
<evidence type="ECO:0000313" key="2">
    <source>
        <dbReference type="Proteomes" id="UP001596091"/>
    </source>
</evidence>
<keyword evidence="2" id="KW-1185">Reference proteome</keyword>
<evidence type="ECO:0000313" key="1">
    <source>
        <dbReference type="EMBL" id="MFC5861984.1"/>
    </source>
</evidence>
<protein>
    <submittedName>
        <fullName evidence="1">Uncharacterized protein</fullName>
    </submittedName>
</protein>
<proteinExistence type="predicted"/>
<organism evidence="1 2">
    <name type="scientific">Acidicapsa dinghuensis</name>
    <dbReference type="NCBI Taxonomy" id="2218256"/>
    <lineage>
        <taxon>Bacteria</taxon>
        <taxon>Pseudomonadati</taxon>
        <taxon>Acidobacteriota</taxon>
        <taxon>Terriglobia</taxon>
        <taxon>Terriglobales</taxon>
        <taxon>Acidobacteriaceae</taxon>
        <taxon>Acidicapsa</taxon>
    </lineage>
</organism>
<comment type="caution">
    <text evidence="1">The sequence shown here is derived from an EMBL/GenBank/DDBJ whole genome shotgun (WGS) entry which is preliminary data.</text>
</comment>
<name>A0ABW1ED94_9BACT</name>
<accession>A0ABW1ED94</accession>
<sequence>MANKTLYVRDSDLGLWDLAQAQLGQSISALFTEFLRERVKLMNVFVHVLRSSSHSKDLTVIFSPVGPTGSGGPGNPQHVQEPELIAFLEMYGVTSKVAIKIAESLQGAQSISELTTIAKRSSAMSESFQASTQYGDWKGTAAADEFGADSSFDELFEATGNVDLEEEIMIGFEFYNIEGSLYVSGYFHPKPAENGSGWYPSLNEQFQKDQIAPIKVKKVRVELTLEQFFKYFKRFNVVLVKGAIDILGREYKIISGVE</sequence>
<reference evidence="2" key="1">
    <citation type="journal article" date="2019" name="Int. J. Syst. Evol. Microbiol.">
        <title>The Global Catalogue of Microorganisms (GCM) 10K type strain sequencing project: providing services to taxonomists for standard genome sequencing and annotation.</title>
        <authorList>
            <consortium name="The Broad Institute Genomics Platform"/>
            <consortium name="The Broad Institute Genome Sequencing Center for Infectious Disease"/>
            <person name="Wu L."/>
            <person name="Ma J."/>
        </authorList>
    </citation>
    <scope>NUCLEOTIDE SEQUENCE [LARGE SCALE GENOMIC DNA]</scope>
    <source>
        <strain evidence="2">JCM 4087</strain>
    </source>
</reference>